<dbReference type="PRINTS" id="PR00040">
    <property type="entry name" value="HTHMERR"/>
</dbReference>
<feature type="coiled-coil region" evidence="4">
    <location>
        <begin position="96"/>
        <end position="123"/>
    </location>
</feature>
<dbReference type="EMBL" id="BMCG01000002">
    <property type="protein sequence ID" value="GGC01353.1"/>
    <property type="molecule type" value="Genomic_DNA"/>
</dbReference>
<name>A0A8J2XUT2_9BURK</name>
<dbReference type="Pfam" id="PF00376">
    <property type="entry name" value="MerR"/>
    <property type="match status" value="1"/>
</dbReference>
<evidence type="ECO:0000313" key="6">
    <source>
        <dbReference type="EMBL" id="GGC01353.1"/>
    </source>
</evidence>
<keyword evidence="7" id="KW-1185">Reference proteome</keyword>
<dbReference type="InterPro" id="IPR011791">
    <property type="entry name" value="CadR-PbrR"/>
</dbReference>
<dbReference type="SMART" id="SM00422">
    <property type="entry name" value="HTH_MERR"/>
    <property type="match status" value="1"/>
</dbReference>
<reference evidence="6" key="1">
    <citation type="journal article" date="2014" name="Int. J. Syst. Evol. Microbiol.">
        <title>Complete genome sequence of Corynebacterium casei LMG S-19264T (=DSM 44701T), isolated from a smear-ripened cheese.</title>
        <authorList>
            <consortium name="US DOE Joint Genome Institute (JGI-PGF)"/>
            <person name="Walter F."/>
            <person name="Albersmeier A."/>
            <person name="Kalinowski J."/>
            <person name="Ruckert C."/>
        </authorList>
    </citation>
    <scope>NUCLEOTIDE SEQUENCE</scope>
    <source>
        <strain evidence="6">CCM 7086</strain>
    </source>
</reference>
<dbReference type="CDD" id="cd04784">
    <property type="entry name" value="HTH_CadR-PbrR"/>
    <property type="match status" value="1"/>
</dbReference>
<dbReference type="PANTHER" id="PTHR30204:SF92">
    <property type="entry name" value="HTH-TYPE TRANSCRIPTIONAL REGULATOR ZNTR"/>
    <property type="match status" value="1"/>
</dbReference>
<gene>
    <name evidence="6" type="ORF">GCM10007205_08190</name>
</gene>
<dbReference type="AlphaFoldDB" id="A0A8J2XUT2"/>
<dbReference type="GO" id="GO:0003700">
    <property type="term" value="F:DNA-binding transcription factor activity"/>
    <property type="evidence" value="ECO:0007669"/>
    <property type="project" value="InterPro"/>
</dbReference>
<comment type="caution">
    <text evidence="6">The sequence shown here is derived from an EMBL/GenBank/DDBJ whole genome shotgun (WGS) entry which is preliminary data.</text>
</comment>
<dbReference type="GO" id="GO:0046872">
    <property type="term" value="F:metal ion binding"/>
    <property type="evidence" value="ECO:0007669"/>
    <property type="project" value="InterPro"/>
</dbReference>
<dbReference type="GO" id="GO:0003677">
    <property type="term" value="F:DNA binding"/>
    <property type="evidence" value="ECO:0007669"/>
    <property type="project" value="UniProtKB-KW"/>
</dbReference>
<evidence type="ECO:0000256" key="1">
    <source>
        <dbReference type="ARBA" id="ARBA00023015"/>
    </source>
</evidence>
<dbReference type="PROSITE" id="PS50937">
    <property type="entry name" value="HTH_MERR_2"/>
    <property type="match status" value="1"/>
</dbReference>
<dbReference type="InterPro" id="IPR009061">
    <property type="entry name" value="DNA-bd_dom_put_sf"/>
</dbReference>
<dbReference type="InterPro" id="IPR015358">
    <property type="entry name" value="Tscrpt_reg_MerR_DNA-bd"/>
</dbReference>
<feature type="domain" description="HTH merR-type" evidence="5">
    <location>
        <begin position="5"/>
        <end position="74"/>
    </location>
</feature>
<evidence type="ECO:0000256" key="3">
    <source>
        <dbReference type="ARBA" id="ARBA00023163"/>
    </source>
</evidence>
<reference evidence="6" key="2">
    <citation type="submission" date="2020-09" db="EMBL/GenBank/DDBJ databases">
        <authorList>
            <person name="Sun Q."/>
            <person name="Sedlacek I."/>
        </authorList>
    </citation>
    <scope>NUCLEOTIDE SEQUENCE</scope>
    <source>
        <strain evidence="6">CCM 7086</strain>
    </source>
</reference>
<organism evidence="6 7">
    <name type="scientific">Oxalicibacterium flavum</name>
    <dbReference type="NCBI Taxonomy" id="179467"/>
    <lineage>
        <taxon>Bacteria</taxon>
        <taxon>Pseudomonadati</taxon>
        <taxon>Pseudomonadota</taxon>
        <taxon>Betaproteobacteria</taxon>
        <taxon>Burkholderiales</taxon>
        <taxon>Oxalobacteraceae</taxon>
        <taxon>Oxalicibacterium</taxon>
    </lineage>
</organism>
<sequence>MTSQALKIGELAAQTGSTVETIRYYEQQDLLPPPARSAANYRLYGELHVKRLQFIRHCRSLDMTLDEIRTLLALRDRPEADCGGVNKVLDHHIEHVAHRIAELQGLQAQLQELRSRCQAVQSTDACGILHELENAEAAEPRNLGTHAGGCH</sequence>
<evidence type="ECO:0000313" key="7">
    <source>
        <dbReference type="Proteomes" id="UP000620266"/>
    </source>
</evidence>
<evidence type="ECO:0000256" key="4">
    <source>
        <dbReference type="SAM" id="Coils"/>
    </source>
</evidence>
<evidence type="ECO:0000259" key="5">
    <source>
        <dbReference type="PROSITE" id="PS50937"/>
    </source>
</evidence>
<dbReference type="NCBIfam" id="TIGR02047">
    <property type="entry name" value="CadR-PbrR"/>
    <property type="match status" value="1"/>
</dbReference>
<dbReference type="Proteomes" id="UP000620266">
    <property type="component" value="Unassembled WGS sequence"/>
</dbReference>
<dbReference type="RefSeq" id="WP_308633541.1">
    <property type="nucleotide sequence ID" value="NZ_BMCG01000002.1"/>
</dbReference>
<protein>
    <submittedName>
        <fullName evidence="6">Transcriptional regulator</fullName>
    </submittedName>
</protein>
<evidence type="ECO:0000256" key="2">
    <source>
        <dbReference type="ARBA" id="ARBA00023125"/>
    </source>
</evidence>
<dbReference type="InterPro" id="IPR047057">
    <property type="entry name" value="MerR_fam"/>
</dbReference>
<keyword evidence="2" id="KW-0238">DNA-binding</keyword>
<dbReference type="PANTHER" id="PTHR30204">
    <property type="entry name" value="REDOX-CYCLING DRUG-SENSING TRANSCRIPTIONAL ACTIVATOR SOXR"/>
    <property type="match status" value="1"/>
</dbReference>
<dbReference type="InterPro" id="IPR000551">
    <property type="entry name" value="MerR-type_HTH_dom"/>
</dbReference>
<dbReference type="SUPFAM" id="SSF46955">
    <property type="entry name" value="Putative DNA-binding domain"/>
    <property type="match status" value="1"/>
</dbReference>
<proteinExistence type="predicted"/>
<keyword evidence="1" id="KW-0805">Transcription regulation</keyword>
<dbReference type="Pfam" id="PF09278">
    <property type="entry name" value="MerR-DNA-bind"/>
    <property type="match status" value="1"/>
</dbReference>
<keyword evidence="4" id="KW-0175">Coiled coil</keyword>
<dbReference type="GO" id="GO:0045893">
    <property type="term" value="P:positive regulation of DNA-templated transcription"/>
    <property type="evidence" value="ECO:0007669"/>
    <property type="project" value="InterPro"/>
</dbReference>
<keyword evidence="3" id="KW-0804">Transcription</keyword>
<dbReference type="Gene3D" id="1.10.1660.10">
    <property type="match status" value="1"/>
</dbReference>
<accession>A0A8J2XUT2</accession>